<organism evidence="2 3">
    <name type="scientific">Larinioides sclopetarius</name>
    <dbReference type="NCBI Taxonomy" id="280406"/>
    <lineage>
        <taxon>Eukaryota</taxon>
        <taxon>Metazoa</taxon>
        <taxon>Ecdysozoa</taxon>
        <taxon>Arthropoda</taxon>
        <taxon>Chelicerata</taxon>
        <taxon>Arachnida</taxon>
        <taxon>Araneae</taxon>
        <taxon>Araneomorphae</taxon>
        <taxon>Entelegynae</taxon>
        <taxon>Araneoidea</taxon>
        <taxon>Araneidae</taxon>
        <taxon>Larinioides</taxon>
    </lineage>
</organism>
<keyword evidence="3" id="KW-1185">Reference proteome</keyword>
<gene>
    <name evidence="2" type="ORF">LARSCL_LOCUS16028</name>
</gene>
<name>A0AAV2B021_9ARAC</name>
<evidence type="ECO:0000313" key="3">
    <source>
        <dbReference type="Proteomes" id="UP001497382"/>
    </source>
</evidence>
<proteinExistence type="predicted"/>
<sequence length="163" mass="18460">MKRPLAITSLLFILMAYVETFKSRKDDDHVYLCYIKLVCLTDKVEEIYKIVSGTGTKNIQKYIDVLRQVIDIEIPEFTLENWIQAKEIFCKLPEQKRGQLASTLYKYKAAGVCLCIGAVPDGMDKMWSSPFGGDFLKALTPLSSTLCVSAVICGRCCRRKRTS</sequence>
<evidence type="ECO:0000256" key="1">
    <source>
        <dbReference type="SAM" id="SignalP"/>
    </source>
</evidence>
<dbReference type="AlphaFoldDB" id="A0AAV2B021"/>
<dbReference type="EMBL" id="CAXIEN010000252">
    <property type="protein sequence ID" value="CAL1289615.1"/>
    <property type="molecule type" value="Genomic_DNA"/>
</dbReference>
<protein>
    <submittedName>
        <fullName evidence="2">Uncharacterized protein</fullName>
    </submittedName>
</protein>
<feature type="chain" id="PRO_5043931765" evidence="1">
    <location>
        <begin position="21"/>
        <end position="163"/>
    </location>
</feature>
<reference evidence="2 3" key="1">
    <citation type="submission" date="2024-04" db="EMBL/GenBank/DDBJ databases">
        <authorList>
            <person name="Rising A."/>
            <person name="Reimegard J."/>
            <person name="Sonavane S."/>
            <person name="Akerstrom W."/>
            <person name="Nylinder S."/>
            <person name="Hedman E."/>
            <person name="Kallberg Y."/>
        </authorList>
    </citation>
    <scope>NUCLEOTIDE SEQUENCE [LARGE SCALE GENOMIC DNA]</scope>
</reference>
<accession>A0AAV2B021</accession>
<dbReference type="Proteomes" id="UP001497382">
    <property type="component" value="Unassembled WGS sequence"/>
</dbReference>
<evidence type="ECO:0000313" key="2">
    <source>
        <dbReference type="EMBL" id="CAL1289615.1"/>
    </source>
</evidence>
<comment type="caution">
    <text evidence="2">The sequence shown here is derived from an EMBL/GenBank/DDBJ whole genome shotgun (WGS) entry which is preliminary data.</text>
</comment>
<feature type="signal peptide" evidence="1">
    <location>
        <begin position="1"/>
        <end position="20"/>
    </location>
</feature>
<keyword evidence="1" id="KW-0732">Signal</keyword>